<sequence length="61" mass="6281">MSSTTAESQTATAEKAAEAAETFDRMVTGVLTVARCDPAMVRLVLTAFAAGGHVLLEDLPG</sequence>
<reference evidence="2" key="1">
    <citation type="journal article" date="2019" name="Int. J. Syst. Evol. Microbiol.">
        <title>The Global Catalogue of Microorganisms (GCM) 10K type strain sequencing project: providing services to taxonomists for standard genome sequencing and annotation.</title>
        <authorList>
            <consortium name="The Broad Institute Genomics Platform"/>
            <consortium name="The Broad Institute Genome Sequencing Center for Infectious Disease"/>
            <person name="Wu L."/>
            <person name="Ma J."/>
        </authorList>
    </citation>
    <scope>NUCLEOTIDE SEQUENCE [LARGE SCALE GENOMIC DNA]</scope>
    <source>
        <strain evidence="2">JCM 31696</strain>
    </source>
</reference>
<accession>A0ABW3CG97</accession>
<proteinExistence type="predicted"/>
<evidence type="ECO:0008006" key="3">
    <source>
        <dbReference type="Google" id="ProtNLM"/>
    </source>
</evidence>
<keyword evidence="2" id="KW-1185">Reference proteome</keyword>
<comment type="caution">
    <text evidence="1">The sequence shown here is derived from an EMBL/GenBank/DDBJ whole genome shotgun (WGS) entry which is preliminary data.</text>
</comment>
<evidence type="ECO:0000313" key="1">
    <source>
        <dbReference type="EMBL" id="MFD0853343.1"/>
    </source>
</evidence>
<gene>
    <name evidence="1" type="ORF">ACFQ07_13970</name>
</gene>
<protein>
    <recommendedName>
        <fullName evidence="3">AAA family ATPase</fullName>
    </recommendedName>
</protein>
<dbReference type="Proteomes" id="UP001597083">
    <property type="component" value="Unassembled WGS sequence"/>
</dbReference>
<evidence type="ECO:0000313" key="2">
    <source>
        <dbReference type="Proteomes" id="UP001597083"/>
    </source>
</evidence>
<organism evidence="1 2">
    <name type="scientific">Actinomadura adrarensis</name>
    <dbReference type="NCBI Taxonomy" id="1819600"/>
    <lineage>
        <taxon>Bacteria</taxon>
        <taxon>Bacillati</taxon>
        <taxon>Actinomycetota</taxon>
        <taxon>Actinomycetes</taxon>
        <taxon>Streptosporangiales</taxon>
        <taxon>Thermomonosporaceae</taxon>
        <taxon>Actinomadura</taxon>
    </lineage>
</organism>
<feature type="non-terminal residue" evidence="1">
    <location>
        <position position="61"/>
    </location>
</feature>
<dbReference type="EMBL" id="JBHTIR010002087">
    <property type="protein sequence ID" value="MFD0853343.1"/>
    <property type="molecule type" value="Genomic_DNA"/>
</dbReference>
<name>A0ABW3CG97_9ACTN</name>